<keyword evidence="2" id="KW-1185">Reference proteome</keyword>
<dbReference type="RefSeq" id="WP_407142240.1">
    <property type="nucleotide sequence ID" value="NZ_JBGQQI010000011.1"/>
</dbReference>
<gene>
    <name evidence="1" type="ORF">ACEN37_01510</name>
</gene>
<name>A0ABW8ULQ3_9LACT</name>
<comment type="caution">
    <text evidence="1">The sequence shown here is derived from an EMBL/GenBank/DDBJ whole genome shotgun (WGS) entry which is preliminary data.</text>
</comment>
<sequence length="253" mass="30198">MKINSKVKWSDFKIMVDAQTSSDYVKFQVSPENFLKYAIDDLRTQDVKGRINCLTNCKRAIDCQIDWIISYLGFDYLDFSENRYPNLNIYMNKVKEEGFSSDMPFKIKFIQTMGIAPMFLVSNIRKVRNKLEHEYKIPDIAECQEALELADLFINSTQNKMWDKKWTDFYIQSNSSTNLDIAISYKTFDTDTPYIEVRNRSNNKTENYTKFYPKQKEYLELLYIAIKHEFNMLPKFFGKDIEEMYINFKIEFC</sequence>
<dbReference type="Proteomes" id="UP001625374">
    <property type="component" value="Unassembled WGS sequence"/>
</dbReference>
<evidence type="ECO:0000313" key="2">
    <source>
        <dbReference type="Proteomes" id="UP001625374"/>
    </source>
</evidence>
<dbReference type="EMBL" id="JBGQQK010000003">
    <property type="protein sequence ID" value="MFL2101923.1"/>
    <property type="molecule type" value="Genomic_DNA"/>
</dbReference>
<organism evidence="1 2">
    <name type="scientific">Marinilactibacillus psychrotolerans</name>
    <dbReference type="NCBI Taxonomy" id="191770"/>
    <lineage>
        <taxon>Bacteria</taxon>
        <taxon>Bacillati</taxon>
        <taxon>Bacillota</taxon>
        <taxon>Bacilli</taxon>
        <taxon>Lactobacillales</taxon>
        <taxon>Carnobacteriaceae</taxon>
        <taxon>Marinilactibacillus</taxon>
    </lineage>
</organism>
<accession>A0ABW8ULQ3</accession>
<protein>
    <submittedName>
        <fullName evidence="1">Uncharacterized protein</fullName>
    </submittedName>
</protein>
<evidence type="ECO:0000313" key="1">
    <source>
        <dbReference type="EMBL" id="MFL2101923.1"/>
    </source>
</evidence>
<reference evidence="1 2" key="1">
    <citation type="submission" date="2024-08" db="EMBL/GenBank/DDBJ databases">
        <authorList>
            <person name="Arias E."/>
        </authorList>
    </citation>
    <scope>NUCLEOTIDE SEQUENCE [LARGE SCALE GENOMIC DNA]</scope>
    <source>
        <strain evidence="1 2">FAM 24106</strain>
    </source>
</reference>
<proteinExistence type="predicted"/>